<dbReference type="Gene3D" id="3.40.50.2000">
    <property type="entry name" value="Glycogen Phosphorylase B"/>
    <property type="match status" value="1"/>
</dbReference>
<name>A0A060CH32_9ASCO</name>
<dbReference type="GO" id="GO:0000506">
    <property type="term" value="C:glycosylphosphatidylinositol-N-acetylglucosaminyltransferase (GPI-GnT) complex"/>
    <property type="evidence" value="ECO:0007669"/>
    <property type="project" value="TreeGrafter"/>
</dbReference>
<dbReference type="PANTHER" id="PTHR45871:SF1">
    <property type="entry name" value="PHOSPHATIDYLINOSITOL N-ACETYLGLUCOSAMINYLTRANSFERASE SUBUNIT A"/>
    <property type="match status" value="1"/>
</dbReference>
<protein>
    <submittedName>
        <fullName evidence="3">PIGA</fullName>
    </submittedName>
</protein>
<dbReference type="AlphaFoldDB" id="A0A060CH32"/>
<evidence type="ECO:0000313" key="3">
    <source>
        <dbReference type="EMBL" id="AIA95963.1"/>
    </source>
</evidence>
<dbReference type="GO" id="GO:0006506">
    <property type="term" value="P:GPI anchor biosynthetic process"/>
    <property type="evidence" value="ECO:0007669"/>
    <property type="project" value="InterPro"/>
</dbReference>
<reference evidence="3" key="1">
    <citation type="journal article" date="2013" name="Environ. Microbiol.">
        <title>Seasonally variable intestinal metagenomes of the red palm weevil (Rhynchophorus ferrugineus).</title>
        <authorList>
            <person name="Jia S."/>
            <person name="Zhang X."/>
            <person name="Zhang G."/>
            <person name="Yin A."/>
            <person name="Zhang S."/>
            <person name="Li F."/>
            <person name="Wang L."/>
            <person name="Zhao D."/>
            <person name="Yun Q."/>
            <person name="Tala"/>
            <person name="Wang J."/>
            <person name="Sun G."/>
            <person name="Baabdullah M."/>
            <person name="Yu X."/>
            <person name="Hu S."/>
            <person name="Al-Mssallem I.S."/>
            <person name="Yu J."/>
        </authorList>
    </citation>
    <scope>NUCLEOTIDE SEQUENCE</scope>
</reference>
<dbReference type="Pfam" id="PF08288">
    <property type="entry name" value="PIGA"/>
    <property type="match status" value="1"/>
</dbReference>
<proteinExistence type="predicted"/>
<feature type="non-terminal residue" evidence="3">
    <location>
        <position position="1"/>
    </location>
</feature>
<dbReference type="SUPFAM" id="SSF53756">
    <property type="entry name" value="UDP-Glycosyltransferase/glycogen phosphorylase"/>
    <property type="match status" value="1"/>
</dbReference>
<keyword evidence="1" id="KW-0472">Membrane</keyword>
<feature type="transmembrane region" description="Helical" evidence="1">
    <location>
        <begin position="46"/>
        <end position="67"/>
    </location>
</feature>
<dbReference type="PANTHER" id="PTHR45871">
    <property type="entry name" value="N-ACETYLGLUCOSAMINYL-PHOSPHATIDYLINOSITOL BIOSYNTHETIC PROTEIN"/>
    <property type="match status" value="1"/>
</dbReference>
<dbReference type="InterPro" id="IPR013234">
    <property type="entry name" value="PIGA_GPI_anchor_biosynthesis"/>
</dbReference>
<accession>A0A060CH32</accession>
<keyword evidence="1" id="KW-1133">Transmembrane helix</keyword>
<sequence>RPSPSPPVPVLPSVLPFLFLASSSPPPGVAYLPNGLRVVYARRRSAFSGACAPTVLFGAALAARALLRLRIDLVHSHQALSPLAHEAGLAARCLGVPVVFTDHSLFGFADVGSVAANKALKFSLAGLRHVVCVSHTSRENTVLRAGIAPAHVAV</sequence>
<keyword evidence="1" id="KW-0812">Transmembrane</keyword>
<feature type="non-terminal residue" evidence="3">
    <location>
        <position position="154"/>
    </location>
</feature>
<dbReference type="GO" id="GO:0017176">
    <property type="term" value="F:phosphatidylinositol N-acetylglucosaminyltransferase activity"/>
    <property type="evidence" value="ECO:0007669"/>
    <property type="project" value="TreeGrafter"/>
</dbReference>
<feature type="domain" description="PIGA GPI anchor biosynthesis" evidence="2">
    <location>
        <begin position="28"/>
        <end position="110"/>
    </location>
</feature>
<organism evidence="3">
    <name type="scientific">uncultured Yarrowia</name>
    <dbReference type="NCBI Taxonomy" id="849058"/>
    <lineage>
        <taxon>Eukaryota</taxon>
        <taxon>Fungi</taxon>
        <taxon>Dikarya</taxon>
        <taxon>Ascomycota</taxon>
        <taxon>Saccharomycotina</taxon>
        <taxon>Dipodascomycetes</taxon>
        <taxon>Dipodascales</taxon>
        <taxon>Dipodascaceae</taxon>
        <taxon>environmental samples</taxon>
    </lineage>
</organism>
<evidence type="ECO:0000256" key="1">
    <source>
        <dbReference type="SAM" id="Phobius"/>
    </source>
</evidence>
<evidence type="ECO:0000259" key="2">
    <source>
        <dbReference type="Pfam" id="PF08288"/>
    </source>
</evidence>
<dbReference type="EMBL" id="KF128598">
    <property type="protein sequence ID" value="AIA95963.1"/>
    <property type="molecule type" value="Genomic_DNA"/>
</dbReference>